<dbReference type="SUPFAM" id="SSF47762">
    <property type="entry name" value="PAH2 domain"/>
    <property type="match status" value="2"/>
</dbReference>
<keyword evidence="6 7" id="KW-0539">Nucleus</keyword>
<keyword evidence="12" id="KW-1185">Reference proteome</keyword>
<keyword evidence="3" id="KW-0677">Repeat</keyword>
<gene>
    <name evidence="11" type="ORF">Fmac_005542</name>
</gene>
<dbReference type="FunFam" id="1.20.1160.11:FF:000002">
    <property type="entry name" value="Paired amphipathic helix protein SIN3"/>
    <property type="match status" value="1"/>
</dbReference>
<dbReference type="PROSITE" id="PS51477">
    <property type="entry name" value="PAH"/>
    <property type="match status" value="2"/>
</dbReference>
<keyword evidence="5" id="KW-0804">Transcription</keyword>
<dbReference type="Proteomes" id="UP001603857">
    <property type="component" value="Unassembled WGS sequence"/>
</dbReference>
<comment type="subcellular location">
    <subcellularLocation>
        <location evidence="1 7">Nucleus</location>
    </subcellularLocation>
</comment>
<reference evidence="11 12" key="1">
    <citation type="submission" date="2024-08" db="EMBL/GenBank/DDBJ databases">
        <title>Insights into the chromosomal genome structure of Flemingia macrophylla.</title>
        <authorList>
            <person name="Ding Y."/>
            <person name="Zhao Y."/>
            <person name="Bi W."/>
            <person name="Wu M."/>
            <person name="Zhao G."/>
            <person name="Gong Y."/>
            <person name="Li W."/>
            <person name="Zhang P."/>
        </authorList>
    </citation>
    <scope>NUCLEOTIDE SEQUENCE [LARGE SCALE GENOMIC DNA]</scope>
    <source>
        <strain evidence="11">DYQJB</strain>
        <tissue evidence="11">Leaf</tissue>
    </source>
</reference>
<organism evidence="11 12">
    <name type="scientific">Flemingia macrophylla</name>
    <dbReference type="NCBI Taxonomy" id="520843"/>
    <lineage>
        <taxon>Eukaryota</taxon>
        <taxon>Viridiplantae</taxon>
        <taxon>Streptophyta</taxon>
        <taxon>Embryophyta</taxon>
        <taxon>Tracheophyta</taxon>
        <taxon>Spermatophyta</taxon>
        <taxon>Magnoliopsida</taxon>
        <taxon>eudicotyledons</taxon>
        <taxon>Gunneridae</taxon>
        <taxon>Pentapetalae</taxon>
        <taxon>rosids</taxon>
        <taxon>fabids</taxon>
        <taxon>Fabales</taxon>
        <taxon>Fabaceae</taxon>
        <taxon>Papilionoideae</taxon>
        <taxon>50 kb inversion clade</taxon>
        <taxon>NPAAA clade</taxon>
        <taxon>indigoferoid/millettioid clade</taxon>
        <taxon>Phaseoleae</taxon>
        <taxon>Flemingia</taxon>
    </lineage>
</organism>
<dbReference type="PANTHER" id="PTHR12346">
    <property type="entry name" value="SIN3B-RELATED"/>
    <property type="match status" value="1"/>
</dbReference>
<feature type="region of interest" description="Disordered" evidence="9">
    <location>
        <begin position="576"/>
        <end position="615"/>
    </location>
</feature>
<evidence type="ECO:0000313" key="12">
    <source>
        <dbReference type="Proteomes" id="UP001603857"/>
    </source>
</evidence>
<dbReference type="Pfam" id="PF08295">
    <property type="entry name" value="Sin3_corepress"/>
    <property type="match status" value="1"/>
</dbReference>
<evidence type="ECO:0000256" key="5">
    <source>
        <dbReference type="ARBA" id="ARBA00023163"/>
    </source>
</evidence>
<name>A0ABD1N827_9FABA</name>
<dbReference type="EMBL" id="JBGMDY010000002">
    <property type="protein sequence ID" value="KAL2344257.1"/>
    <property type="molecule type" value="Genomic_DNA"/>
</dbReference>
<dbReference type="GO" id="GO:0005634">
    <property type="term" value="C:nucleus"/>
    <property type="evidence" value="ECO:0007669"/>
    <property type="project" value="UniProtKB-SubCell"/>
</dbReference>
<dbReference type="InterPro" id="IPR003822">
    <property type="entry name" value="PAH"/>
</dbReference>
<dbReference type="PANTHER" id="PTHR12346:SF0">
    <property type="entry name" value="SIN3A, ISOFORM G"/>
    <property type="match status" value="1"/>
</dbReference>
<evidence type="ECO:0000313" key="11">
    <source>
        <dbReference type="EMBL" id="KAL2344257.1"/>
    </source>
</evidence>
<evidence type="ECO:0000256" key="6">
    <source>
        <dbReference type="ARBA" id="ARBA00023242"/>
    </source>
</evidence>
<feature type="domain" description="Histone deacetylase interacting" evidence="10">
    <location>
        <begin position="327"/>
        <end position="427"/>
    </location>
</feature>
<evidence type="ECO:0000256" key="2">
    <source>
        <dbReference type="ARBA" id="ARBA00022491"/>
    </source>
</evidence>
<protein>
    <recommendedName>
        <fullName evidence="10">Histone deacetylase interacting domain-containing protein</fullName>
    </recommendedName>
</protein>
<evidence type="ECO:0000256" key="1">
    <source>
        <dbReference type="ARBA" id="ARBA00004123"/>
    </source>
</evidence>
<dbReference type="FunFam" id="1.20.1160.11:FF:000001">
    <property type="entry name" value="Paired amphipathic helix protein Sin3"/>
    <property type="match status" value="1"/>
</dbReference>
<dbReference type="InterPro" id="IPR039774">
    <property type="entry name" value="Sin3-like"/>
</dbReference>
<evidence type="ECO:0000256" key="7">
    <source>
        <dbReference type="PROSITE-ProRule" id="PRU00810"/>
    </source>
</evidence>
<feature type="compositionally biased region" description="Basic and acidic residues" evidence="9">
    <location>
        <begin position="605"/>
        <end position="615"/>
    </location>
</feature>
<feature type="coiled-coil region" evidence="8">
    <location>
        <begin position="396"/>
        <end position="423"/>
    </location>
</feature>
<feature type="region of interest" description="Disordered" evidence="9">
    <location>
        <begin position="114"/>
        <end position="154"/>
    </location>
</feature>
<keyword evidence="8" id="KW-0175">Coiled coil</keyword>
<evidence type="ECO:0000256" key="3">
    <source>
        <dbReference type="ARBA" id="ARBA00022737"/>
    </source>
</evidence>
<evidence type="ECO:0000256" key="9">
    <source>
        <dbReference type="SAM" id="MobiDB-lite"/>
    </source>
</evidence>
<keyword evidence="4" id="KW-0805">Transcription regulation</keyword>
<sequence length="615" mass="70214">MTSGDCQKATKNYALAYVKAVEERFQDKKEKYDGFLEVLKDFKAQRIDTMGVIQRVKELFKGHEDLILDFNTFLPEGYEISFPLADDQVQPPKMKPVNFAEAINFVGKIKADKDQRKHCAKEKDSREERDKRQHERDNHDGRQQKSGGRSEDLVSEQLHDTDKNFGMQPFSSASEDIISLECMCSPLQGYLEKVKEKLQNPEAYLEFLKCLLIYSREIITQPELQLLVGNLLGTYADLMEGFDEFLAQCDKNESFRHAVHGPKRVKLENRDQDCCGDVGIKKMDHKCQEREKSNATDDKDLSVPKMPLCASKFKYAAKPTSELDLSNCEQCTPSYRLLPKNHPIPPASHRTKLGAEVLNDHWVCVASANEDYSFKHRSKNQYEERLFMCEDDRVTLDMLLHSVNETTEEVEKLLNKINAHMTEGCSSICIEEHLTVLNVRCIEGIYGEHGHFIMDLLKKNASLVLPFILTRLKEKQHEGARCRAHFNIVWAEIYAKNYHKALDHRSVCFKQQGSKSLSTIALSEEIKEIREKIQKENDYFAISAVNRQPLPLMEFGYPDPEIHEDGPTDAEDVVKAKNNSAESGSAIAKGHDSPGVGSNKMNLKNLDESVMPEKE</sequence>
<accession>A0ABD1N827</accession>
<dbReference type="InterPro" id="IPR036600">
    <property type="entry name" value="PAH_sf"/>
</dbReference>
<proteinExistence type="predicted"/>
<evidence type="ECO:0000256" key="4">
    <source>
        <dbReference type="ARBA" id="ARBA00023015"/>
    </source>
</evidence>
<dbReference type="Pfam" id="PF02671">
    <property type="entry name" value="PAH"/>
    <property type="match status" value="2"/>
</dbReference>
<keyword evidence="2" id="KW-0678">Repressor</keyword>
<dbReference type="InterPro" id="IPR013194">
    <property type="entry name" value="HDAC_interact_dom"/>
</dbReference>
<evidence type="ECO:0000259" key="10">
    <source>
        <dbReference type="SMART" id="SM00761"/>
    </source>
</evidence>
<evidence type="ECO:0000256" key="8">
    <source>
        <dbReference type="SAM" id="Coils"/>
    </source>
</evidence>
<comment type="caution">
    <text evidence="11">The sequence shown here is derived from an EMBL/GenBank/DDBJ whole genome shotgun (WGS) entry which is preliminary data.</text>
</comment>
<dbReference type="SMART" id="SM00761">
    <property type="entry name" value="HDAC_interact"/>
    <property type="match status" value="1"/>
</dbReference>
<dbReference type="AlphaFoldDB" id="A0ABD1N827"/>
<dbReference type="Gene3D" id="1.20.1160.11">
    <property type="entry name" value="Paired amphipathic helix"/>
    <property type="match status" value="2"/>
</dbReference>